<evidence type="ECO:0000313" key="3">
    <source>
        <dbReference type="EMBL" id="BDZ49932.1"/>
    </source>
</evidence>
<sequence>MSPTALNVIWSVGALVVLVAAGFAYARLRRTVLTRSSRPAPDESRDDLENQRRAACDAASVQKQIQDNESAARGSTKFMPPS</sequence>
<keyword evidence="4" id="KW-1185">Reference proteome</keyword>
<evidence type="ECO:0000256" key="1">
    <source>
        <dbReference type="SAM" id="MobiDB-lite"/>
    </source>
</evidence>
<gene>
    <name evidence="3" type="ORF">GCM10025867_21730</name>
</gene>
<evidence type="ECO:0000256" key="2">
    <source>
        <dbReference type="SAM" id="Phobius"/>
    </source>
</evidence>
<protein>
    <submittedName>
        <fullName evidence="3">Uncharacterized protein</fullName>
    </submittedName>
</protein>
<organism evidence="3 4">
    <name type="scientific">Frondihabitans sucicola</name>
    <dbReference type="NCBI Taxonomy" id="1268041"/>
    <lineage>
        <taxon>Bacteria</taxon>
        <taxon>Bacillati</taxon>
        <taxon>Actinomycetota</taxon>
        <taxon>Actinomycetes</taxon>
        <taxon>Micrococcales</taxon>
        <taxon>Microbacteriaceae</taxon>
        <taxon>Frondihabitans</taxon>
    </lineage>
</organism>
<dbReference type="Proteomes" id="UP001321486">
    <property type="component" value="Chromosome"/>
</dbReference>
<proteinExistence type="predicted"/>
<accession>A0ABN6XY19</accession>
<reference evidence="4" key="1">
    <citation type="journal article" date="2019" name="Int. J. Syst. Evol. Microbiol.">
        <title>The Global Catalogue of Microorganisms (GCM) 10K type strain sequencing project: providing services to taxonomists for standard genome sequencing and annotation.</title>
        <authorList>
            <consortium name="The Broad Institute Genomics Platform"/>
            <consortium name="The Broad Institute Genome Sequencing Center for Infectious Disease"/>
            <person name="Wu L."/>
            <person name="Ma J."/>
        </authorList>
    </citation>
    <scope>NUCLEOTIDE SEQUENCE [LARGE SCALE GENOMIC DNA]</scope>
    <source>
        <strain evidence="4">NBRC 108728</strain>
    </source>
</reference>
<feature type="transmembrane region" description="Helical" evidence="2">
    <location>
        <begin position="6"/>
        <end position="28"/>
    </location>
</feature>
<keyword evidence="2" id="KW-0812">Transmembrane</keyword>
<keyword evidence="2" id="KW-1133">Transmembrane helix</keyword>
<dbReference type="RefSeq" id="WP_286346605.1">
    <property type="nucleotide sequence ID" value="NZ_AP027732.1"/>
</dbReference>
<name>A0ABN6XY19_9MICO</name>
<feature type="region of interest" description="Disordered" evidence="1">
    <location>
        <begin position="35"/>
        <end position="82"/>
    </location>
</feature>
<feature type="compositionally biased region" description="Basic and acidic residues" evidence="1">
    <location>
        <begin position="40"/>
        <end position="55"/>
    </location>
</feature>
<dbReference type="EMBL" id="AP027732">
    <property type="protein sequence ID" value="BDZ49932.1"/>
    <property type="molecule type" value="Genomic_DNA"/>
</dbReference>
<keyword evidence="2" id="KW-0472">Membrane</keyword>
<evidence type="ECO:0000313" key="4">
    <source>
        <dbReference type="Proteomes" id="UP001321486"/>
    </source>
</evidence>